<sequence>MSLPSTQDTITSQFEPLFAQLERERELSDSIREKSKELDRLYRSLSSLLNGVHSTQGSEFSRIVDRTLPLWSQVRAKVGELADLIPDDGFYRWCDEFSQPLKNLVSSIALIVLLTTGGLVTKAQASDVLGLANVEEGEVHLATEDYLHALINTINDLPRLAVNSVTLGDYRTPVRLASFVKQLHSAFQLLNLKNDSLRKRFDSLKYDVKKIEEIVYDISLRGLVNGPDQGQDGLAFPQGDQRQQSIVDQLAHSAPPTTT</sequence>
<dbReference type="KEGG" id="sgra:EX895_004398"/>
<evidence type="ECO:0000256" key="4">
    <source>
        <dbReference type="ARBA" id="ARBA00022490"/>
    </source>
</evidence>
<dbReference type="CDD" id="cd14819">
    <property type="entry name" value="Translin"/>
    <property type="match status" value="1"/>
</dbReference>
<dbReference type="GeneID" id="40727293"/>
<dbReference type="PANTHER" id="PTHR10741">
    <property type="entry name" value="TRANSLIN AND TRANSLIN ASSOCIATED PROTEIN X"/>
    <property type="match status" value="1"/>
</dbReference>
<name>A0A4U7KTY4_9BASI</name>
<proteinExistence type="inferred from homology"/>
<evidence type="ECO:0008006" key="11">
    <source>
        <dbReference type="Google" id="ProtNLM"/>
    </source>
</evidence>
<dbReference type="GO" id="GO:0005634">
    <property type="term" value="C:nucleus"/>
    <property type="evidence" value="ECO:0007669"/>
    <property type="project" value="UniProtKB-SubCell"/>
</dbReference>
<dbReference type="InterPro" id="IPR036081">
    <property type="entry name" value="Translin_sf"/>
</dbReference>
<dbReference type="Proteomes" id="UP000306050">
    <property type="component" value="Chromosome SGRAM_3"/>
</dbReference>
<dbReference type="GO" id="GO:0043565">
    <property type="term" value="F:sequence-specific DNA binding"/>
    <property type="evidence" value="ECO:0007669"/>
    <property type="project" value="InterPro"/>
</dbReference>
<evidence type="ECO:0000256" key="2">
    <source>
        <dbReference type="ARBA" id="ARBA00004496"/>
    </source>
</evidence>
<dbReference type="OrthoDB" id="829at2759"/>
<dbReference type="GO" id="GO:0005737">
    <property type="term" value="C:cytoplasm"/>
    <property type="evidence" value="ECO:0007669"/>
    <property type="project" value="UniProtKB-SubCell"/>
</dbReference>
<evidence type="ECO:0000256" key="7">
    <source>
        <dbReference type="ARBA" id="ARBA00023242"/>
    </source>
</evidence>
<dbReference type="Gene3D" id="1.20.58.190">
    <property type="entry name" value="Translin, domain 1"/>
    <property type="match status" value="1"/>
</dbReference>
<keyword evidence="7" id="KW-0539">Nucleus</keyword>
<gene>
    <name evidence="9" type="ORF">EX895_004398</name>
</gene>
<reference evidence="9 10" key="1">
    <citation type="submission" date="2019-05" db="EMBL/GenBank/DDBJ databases">
        <title>Sporisorium graminicola CBS 10092 draft sequencing and annotation.</title>
        <authorList>
            <person name="Solano-Gonzalez S."/>
            <person name="Caddick M.X."/>
            <person name="Darby A."/>
        </authorList>
    </citation>
    <scope>NUCLEOTIDE SEQUENCE [LARGE SCALE GENOMIC DNA]</scope>
    <source>
        <strain evidence="9 10">CBS 10092</strain>
    </source>
</reference>
<protein>
    <recommendedName>
        <fullName evidence="11">Translin</fullName>
    </recommendedName>
</protein>
<evidence type="ECO:0000256" key="6">
    <source>
        <dbReference type="ARBA" id="ARBA00023125"/>
    </source>
</evidence>
<comment type="caution">
    <text evidence="9">The sequence shown here is derived from an EMBL/GenBank/DDBJ whole genome shotgun (WGS) entry which is preliminary data.</text>
</comment>
<dbReference type="InterPro" id="IPR033956">
    <property type="entry name" value="Translin"/>
</dbReference>
<dbReference type="EMBL" id="SRRM01000016">
    <property type="protein sequence ID" value="TKY86758.1"/>
    <property type="molecule type" value="Genomic_DNA"/>
</dbReference>
<dbReference type="FunFam" id="1.20.58.200:FF:000002">
    <property type="entry name" value="Putative translin"/>
    <property type="match status" value="1"/>
</dbReference>
<comment type="subcellular location">
    <subcellularLocation>
        <location evidence="2">Cytoplasm</location>
    </subcellularLocation>
    <subcellularLocation>
        <location evidence="1">Nucleus</location>
    </subcellularLocation>
</comment>
<dbReference type="Pfam" id="PF01997">
    <property type="entry name" value="Translin"/>
    <property type="match status" value="1"/>
</dbReference>
<dbReference type="InterPro" id="IPR002848">
    <property type="entry name" value="Translin_fam"/>
</dbReference>
<evidence type="ECO:0000256" key="5">
    <source>
        <dbReference type="ARBA" id="ARBA00022884"/>
    </source>
</evidence>
<keyword evidence="10" id="KW-1185">Reference proteome</keyword>
<dbReference type="RefSeq" id="XP_029738743.1">
    <property type="nucleotide sequence ID" value="XM_029884993.1"/>
</dbReference>
<organism evidence="9 10">
    <name type="scientific">Sporisorium graminicola</name>
    <dbReference type="NCBI Taxonomy" id="280036"/>
    <lineage>
        <taxon>Eukaryota</taxon>
        <taxon>Fungi</taxon>
        <taxon>Dikarya</taxon>
        <taxon>Basidiomycota</taxon>
        <taxon>Ustilaginomycotina</taxon>
        <taxon>Ustilaginomycetes</taxon>
        <taxon>Ustilaginales</taxon>
        <taxon>Ustilaginaceae</taxon>
        <taxon>Sporisorium</taxon>
    </lineage>
</organism>
<evidence type="ECO:0000256" key="8">
    <source>
        <dbReference type="SAM" id="MobiDB-lite"/>
    </source>
</evidence>
<keyword evidence="5" id="KW-0694">RNA-binding</keyword>
<dbReference type="GO" id="GO:0003723">
    <property type="term" value="F:RNA binding"/>
    <property type="evidence" value="ECO:0007669"/>
    <property type="project" value="UniProtKB-KW"/>
</dbReference>
<dbReference type="GO" id="GO:0003697">
    <property type="term" value="F:single-stranded DNA binding"/>
    <property type="evidence" value="ECO:0007669"/>
    <property type="project" value="InterPro"/>
</dbReference>
<keyword evidence="6" id="KW-0238">DNA-binding</keyword>
<accession>A0A4U7KTY4</accession>
<comment type="similarity">
    <text evidence="3">Belongs to the translin family.</text>
</comment>
<dbReference type="SUPFAM" id="SSF74784">
    <property type="entry name" value="Translin"/>
    <property type="match status" value="1"/>
</dbReference>
<keyword evidence="4" id="KW-0963">Cytoplasm</keyword>
<evidence type="ECO:0000313" key="10">
    <source>
        <dbReference type="Proteomes" id="UP000306050"/>
    </source>
</evidence>
<evidence type="ECO:0000256" key="3">
    <source>
        <dbReference type="ARBA" id="ARBA00005902"/>
    </source>
</evidence>
<dbReference type="GO" id="GO:0016070">
    <property type="term" value="P:RNA metabolic process"/>
    <property type="evidence" value="ECO:0007669"/>
    <property type="project" value="InterPro"/>
</dbReference>
<dbReference type="InterPro" id="IPR016069">
    <property type="entry name" value="Translin_C"/>
</dbReference>
<evidence type="ECO:0000256" key="1">
    <source>
        <dbReference type="ARBA" id="ARBA00004123"/>
    </source>
</evidence>
<dbReference type="AlphaFoldDB" id="A0A4U7KTY4"/>
<evidence type="ECO:0000313" key="9">
    <source>
        <dbReference type="EMBL" id="TKY86758.1"/>
    </source>
</evidence>
<feature type="region of interest" description="Disordered" evidence="8">
    <location>
        <begin position="229"/>
        <end position="259"/>
    </location>
</feature>
<dbReference type="InterPro" id="IPR016068">
    <property type="entry name" value="Translin_N"/>
</dbReference>
<dbReference type="Gene3D" id="1.20.58.200">
    <property type="entry name" value="Translin, domain 2"/>
    <property type="match status" value="1"/>
</dbReference>